<reference evidence="2 3" key="1">
    <citation type="submission" date="2015-09" db="EMBL/GenBank/DDBJ databases">
        <title>Atta colombica WGS genome.</title>
        <authorList>
            <person name="Nygaard S."/>
            <person name="Hu H."/>
            <person name="Boomsma J."/>
            <person name="Zhang G."/>
        </authorList>
    </citation>
    <scope>NUCLEOTIDE SEQUENCE [LARGE SCALE GENOMIC DNA]</scope>
    <source>
        <strain evidence="2">Treedump-2</strain>
        <tissue evidence="2">Whole body</tissue>
    </source>
</reference>
<gene>
    <name evidence="2" type="ORF">ALC53_03651</name>
</gene>
<name>A0A195BNU0_9HYME</name>
<feature type="compositionally biased region" description="Polar residues" evidence="1">
    <location>
        <begin position="152"/>
        <end position="162"/>
    </location>
</feature>
<feature type="region of interest" description="Disordered" evidence="1">
    <location>
        <begin position="139"/>
        <end position="162"/>
    </location>
</feature>
<evidence type="ECO:0000313" key="2">
    <source>
        <dbReference type="EMBL" id="KYM87034.1"/>
    </source>
</evidence>
<dbReference type="AlphaFoldDB" id="A0A195BNU0"/>
<accession>A0A195BNU0</accession>
<feature type="compositionally biased region" description="Basic and acidic residues" evidence="1">
    <location>
        <begin position="139"/>
        <end position="151"/>
    </location>
</feature>
<organism evidence="2 3">
    <name type="scientific">Atta colombica</name>
    <dbReference type="NCBI Taxonomy" id="520822"/>
    <lineage>
        <taxon>Eukaryota</taxon>
        <taxon>Metazoa</taxon>
        <taxon>Ecdysozoa</taxon>
        <taxon>Arthropoda</taxon>
        <taxon>Hexapoda</taxon>
        <taxon>Insecta</taxon>
        <taxon>Pterygota</taxon>
        <taxon>Neoptera</taxon>
        <taxon>Endopterygota</taxon>
        <taxon>Hymenoptera</taxon>
        <taxon>Apocrita</taxon>
        <taxon>Aculeata</taxon>
        <taxon>Formicoidea</taxon>
        <taxon>Formicidae</taxon>
        <taxon>Myrmicinae</taxon>
        <taxon>Atta</taxon>
    </lineage>
</organism>
<keyword evidence="3" id="KW-1185">Reference proteome</keyword>
<evidence type="ECO:0000256" key="1">
    <source>
        <dbReference type="SAM" id="MobiDB-lite"/>
    </source>
</evidence>
<protein>
    <submittedName>
        <fullName evidence="2">Uncharacterized protein</fullName>
    </submittedName>
</protein>
<evidence type="ECO:0000313" key="3">
    <source>
        <dbReference type="Proteomes" id="UP000078540"/>
    </source>
</evidence>
<sequence>MTADSLFETTSIPGHLAPTPERLERLLSKQTLEELYEVEEQPFARLSKVSRLIDKTDGFRIPLSRALSQNRTPIGVNHFRLLSRAPGHLYLGPGALFVKESAPTARSRSRLGSSRVDTLFYDLAWKGLPLLSSRSRCGKEREKENCSKRSLSETMQGRSGPTTVHMACTQKLRVNGCI</sequence>
<dbReference type="EMBL" id="KQ976435">
    <property type="protein sequence ID" value="KYM87034.1"/>
    <property type="molecule type" value="Genomic_DNA"/>
</dbReference>
<proteinExistence type="predicted"/>
<dbReference type="Proteomes" id="UP000078540">
    <property type="component" value="Unassembled WGS sequence"/>
</dbReference>